<organism evidence="3 4">
    <name type="scientific">Pseudovirgaria hyperparasitica</name>
    <dbReference type="NCBI Taxonomy" id="470096"/>
    <lineage>
        <taxon>Eukaryota</taxon>
        <taxon>Fungi</taxon>
        <taxon>Dikarya</taxon>
        <taxon>Ascomycota</taxon>
        <taxon>Pezizomycotina</taxon>
        <taxon>Dothideomycetes</taxon>
        <taxon>Dothideomycetes incertae sedis</taxon>
        <taxon>Acrospermales</taxon>
        <taxon>Acrospermaceae</taxon>
        <taxon>Pseudovirgaria</taxon>
    </lineage>
</organism>
<gene>
    <name evidence="3" type="ORF">EJ05DRAFT_499771</name>
</gene>
<dbReference type="OrthoDB" id="2336871at2759"/>
<keyword evidence="2" id="KW-0732">Signal</keyword>
<feature type="compositionally biased region" description="Low complexity" evidence="1">
    <location>
        <begin position="280"/>
        <end position="328"/>
    </location>
</feature>
<dbReference type="PANTHER" id="PTHR34587">
    <property type="entry name" value="VWFA DOMAIN-CONTAINING PROTEIN"/>
    <property type="match status" value="1"/>
</dbReference>
<feature type="signal peptide" evidence="2">
    <location>
        <begin position="1"/>
        <end position="19"/>
    </location>
</feature>
<feature type="region of interest" description="Disordered" evidence="1">
    <location>
        <begin position="259"/>
        <end position="328"/>
    </location>
</feature>
<evidence type="ECO:0000256" key="1">
    <source>
        <dbReference type="SAM" id="MobiDB-lite"/>
    </source>
</evidence>
<evidence type="ECO:0000313" key="4">
    <source>
        <dbReference type="Proteomes" id="UP000799437"/>
    </source>
</evidence>
<dbReference type="Proteomes" id="UP000799437">
    <property type="component" value="Unassembled WGS sequence"/>
</dbReference>
<accession>A0A6A6WCQ6</accession>
<proteinExistence type="predicted"/>
<protein>
    <submittedName>
        <fullName evidence="3">Uncharacterized protein</fullName>
    </submittedName>
</protein>
<dbReference type="GeneID" id="54487952"/>
<evidence type="ECO:0000256" key="2">
    <source>
        <dbReference type="SAM" id="SignalP"/>
    </source>
</evidence>
<dbReference type="InterPro" id="IPR053216">
    <property type="entry name" value="Appressorial_penetr-assoc"/>
</dbReference>
<name>A0A6A6WCQ6_9PEZI</name>
<sequence length="443" mass="45767">MQFYTSSLILAASVSLISATPTPSYFNKRQGVCLFADVISPNSAKTGQEEGTAGIKAGQAASATDENNFINFCTGSLITNGLQANGGSCNPIPMGRIPSVENMISAIITEPAHNAEVPANTDFTVSVQTRGLDAGAFTNPDVTYYSAPQDLNNNGQIIGHCHITISRLGESADDQQGLTTPPDPIKGDPNASSVAFFKGIDDAGNGQGLLSALVGGGLRPGFYRVCTMISARNHQPVMMPVAQRGAQDDCTKFTVVDNGTPAVDPAQDEADDAESGVVTPAGDAPIGDAPANGEQPAAPVEAAPLPEVVAPAPGENPVETPAEEAPPVEQQPQLADITEAVIDMVAGLGGAGEQIRMSSGVLGGQAPFIVDSGDAANPFMVNSIMFSNAQEAVVRSCRIQYRTCKAMAQAGALQGGNIDDCREQRRNCGAEPQDIAKAVQAKK</sequence>
<dbReference type="EMBL" id="ML996570">
    <property type="protein sequence ID" value="KAF2759357.1"/>
    <property type="molecule type" value="Genomic_DNA"/>
</dbReference>
<dbReference type="PANTHER" id="PTHR34587:SF2">
    <property type="entry name" value="G-PROTEIN COUPLED RECEPTORS FAMILY 1 PROFILE DOMAIN-CONTAINING PROTEIN"/>
    <property type="match status" value="1"/>
</dbReference>
<dbReference type="RefSeq" id="XP_033601808.1">
    <property type="nucleotide sequence ID" value="XM_033746898.1"/>
</dbReference>
<feature type="chain" id="PRO_5025448406" evidence="2">
    <location>
        <begin position="20"/>
        <end position="443"/>
    </location>
</feature>
<reference evidence="3" key="1">
    <citation type="journal article" date="2020" name="Stud. Mycol.">
        <title>101 Dothideomycetes genomes: a test case for predicting lifestyles and emergence of pathogens.</title>
        <authorList>
            <person name="Haridas S."/>
            <person name="Albert R."/>
            <person name="Binder M."/>
            <person name="Bloem J."/>
            <person name="Labutti K."/>
            <person name="Salamov A."/>
            <person name="Andreopoulos B."/>
            <person name="Baker S."/>
            <person name="Barry K."/>
            <person name="Bills G."/>
            <person name="Bluhm B."/>
            <person name="Cannon C."/>
            <person name="Castanera R."/>
            <person name="Culley D."/>
            <person name="Daum C."/>
            <person name="Ezra D."/>
            <person name="Gonzalez J."/>
            <person name="Henrissat B."/>
            <person name="Kuo A."/>
            <person name="Liang C."/>
            <person name="Lipzen A."/>
            <person name="Lutzoni F."/>
            <person name="Magnuson J."/>
            <person name="Mondo S."/>
            <person name="Nolan M."/>
            <person name="Ohm R."/>
            <person name="Pangilinan J."/>
            <person name="Park H.-J."/>
            <person name="Ramirez L."/>
            <person name="Alfaro M."/>
            <person name="Sun H."/>
            <person name="Tritt A."/>
            <person name="Yoshinaga Y."/>
            <person name="Zwiers L.-H."/>
            <person name="Turgeon B."/>
            <person name="Goodwin S."/>
            <person name="Spatafora J."/>
            <person name="Crous P."/>
            <person name="Grigoriev I."/>
        </authorList>
    </citation>
    <scope>NUCLEOTIDE SEQUENCE</scope>
    <source>
        <strain evidence="3">CBS 121739</strain>
    </source>
</reference>
<dbReference type="AlphaFoldDB" id="A0A6A6WCQ6"/>
<evidence type="ECO:0000313" key="3">
    <source>
        <dbReference type="EMBL" id="KAF2759357.1"/>
    </source>
</evidence>
<keyword evidence="4" id="KW-1185">Reference proteome</keyword>